<feature type="domain" description="Predicted membrane protein YciQ-like C-terminal" evidence="1">
    <location>
        <begin position="165"/>
        <end position="222"/>
    </location>
</feature>
<protein>
    <recommendedName>
        <fullName evidence="1">Predicted membrane protein YciQ-like C-terminal domain-containing protein</fullName>
    </recommendedName>
</protein>
<organism evidence="2 3">
    <name type="scientific">Luteococcus japonicus LSP_Lj1</name>
    <dbReference type="NCBI Taxonomy" id="1255658"/>
    <lineage>
        <taxon>Bacteria</taxon>
        <taxon>Bacillati</taxon>
        <taxon>Actinomycetota</taxon>
        <taxon>Actinomycetes</taxon>
        <taxon>Propionibacteriales</taxon>
        <taxon>Propionibacteriaceae</taxon>
        <taxon>Luteococcus</taxon>
    </lineage>
</organism>
<keyword evidence="3" id="KW-1185">Reference proteome</keyword>
<name>A0A1R4J3B8_9ACTN</name>
<gene>
    <name evidence="2" type="ORF">FM114_05250</name>
</gene>
<sequence length="312" mass="34315">MIPRRGRDELYLDVTPGLVPTEGDAPTTRVRGREWKGEAAVQFHPPRGVAPALSGTVLDGVVDPRDLAAMMIDLSLRGWFSLRKQDDDWQLELQRAIIASELSPAEVVLLQGLFPGQAETVLLSQVKPGLAQPLRACRDELYREVVQQGWYRRDPRRGRLARLVKGRVPRTARGSAVRIQTLGFRRYLETAEASQIRFEEAADQFSRYLPYAMVFGIADRWAGVIGEVVRRQQLVDSASVAAEFASDPMAWYLLDGLVDMAELGAAGVELAGMLGDMGGLLDLGAGLGGIGDAFDGLGDFFDGFDLFDLFDF</sequence>
<evidence type="ECO:0000313" key="3">
    <source>
        <dbReference type="Proteomes" id="UP000188342"/>
    </source>
</evidence>
<dbReference type="AlphaFoldDB" id="A0A1R4J3B8"/>
<proteinExistence type="predicted"/>
<accession>A0A1R4J3B8</accession>
<dbReference type="STRING" id="1255658.FM114_05250"/>
<dbReference type="Proteomes" id="UP000188342">
    <property type="component" value="Unassembled WGS sequence"/>
</dbReference>
<dbReference type="Pfam" id="PF20990">
    <property type="entry name" value="DUF2207_C"/>
    <property type="match status" value="1"/>
</dbReference>
<dbReference type="InterPro" id="IPR048389">
    <property type="entry name" value="YciQ-like_C"/>
</dbReference>
<dbReference type="RefSeq" id="WP_094764125.1">
    <property type="nucleotide sequence ID" value="NZ_FUKQ01000018.1"/>
</dbReference>
<dbReference type="EMBL" id="FUKQ01000018">
    <property type="protein sequence ID" value="SJN26434.1"/>
    <property type="molecule type" value="Genomic_DNA"/>
</dbReference>
<dbReference type="OrthoDB" id="143710at2"/>
<evidence type="ECO:0000259" key="1">
    <source>
        <dbReference type="Pfam" id="PF20990"/>
    </source>
</evidence>
<evidence type="ECO:0000313" key="2">
    <source>
        <dbReference type="EMBL" id="SJN26434.1"/>
    </source>
</evidence>
<reference evidence="2 3" key="1">
    <citation type="submission" date="2017-02" db="EMBL/GenBank/DDBJ databases">
        <authorList>
            <person name="Peterson S.W."/>
        </authorList>
    </citation>
    <scope>NUCLEOTIDE SEQUENCE [LARGE SCALE GENOMIC DNA]</scope>
    <source>
        <strain evidence="2 3">LSP_Lj1</strain>
    </source>
</reference>